<dbReference type="PANTHER" id="PTHR31973:SF185">
    <property type="entry name" value="TRANSPOSASE, MUDR, PLANT, MULE TRANSPOSASE DOMAIN-CONTAINING PROTEIN"/>
    <property type="match status" value="1"/>
</dbReference>
<sequence>MSDRAASINAAITAIFFPNAHHALCCRHLVMNVRSRAPRIKQYKTPYWKACKAYTTRVFDRMMNILQVAVPEESMSRNARKLPIVGLMEYFREFQQEWYFIRRRKGDELNHQLTEWAQLKIQKRIVKSATWTAHGIGYDRWEVSGLPCGHAIAVAKRLVEEMYLILITVPYYMTELYKATYHGSFAYNNSWQASINMAPYEALYTVENVEHQPVGMRLGNELSKYPSLPNYHRTSRDCEVENERGSVSTEKLRNKHRKHLEFKKG</sequence>
<dbReference type="PANTHER" id="PTHR31973">
    <property type="entry name" value="POLYPROTEIN, PUTATIVE-RELATED"/>
    <property type="match status" value="1"/>
</dbReference>
<comment type="caution">
    <text evidence="1">The sequence shown here is derived from an EMBL/GenBank/DDBJ whole genome shotgun (WGS) entry which is preliminary data.</text>
</comment>
<dbReference type="Proteomes" id="UP001172457">
    <property type="component" value="Unassembled WGS sequence"/>
</dbReference>
<evidence type="ECO:0000313" key="1">
    <source>
        <dbReference type="EMBL" id="KAJ9535317.1"/>
    </source>
</evidence>
<protein>
    <submittedName>
        <fullName evidence="1">Uncharacterized protein</fullName>
    </submittedName>
</protein>
<reference evidence="1" key="1">
    <citation type="submission" date="2023-03" db="EMBL/GenBank/DDBJ databases">
        <title>Chromosome-scale reference genome and RAD-based genetic map of yellow starthistle (Centaurea solstitialis) reveal putative structural variation and QTLs associated with invader traits.</title>
        <authorList>
            <person name="Reatini B."/>
            <person name="Cang F.A."/>
            <person name="Jiang Q."/>
            <person name="Mckibben M.T.W."/>
            <person name="Barker M.S."/>
            <person name="Rieseberg L.H."/>
            <person name="Dlugosch K.M."/>
        </authorList>
    </citation>
    <scope>NUCLEOTIDE SEQUENCE</scope>
    <source>
        <strain evidence="1">CAN-66</strain>
        <tissue evidence="1">Leaf</tissue>
    </source>
</reference>
<accession>A0AA38SLK1</accession>
<gene>
    <name evidence="1" type="ORF">OSB04_un001575</name>
</gene>
<organism evidence="1 2">
    <name type="scientific">Centaurea solstitialis</name>
    <name type="common">yellow star-thistle</name>
    <dbReference type="NCBI Taxonomy" id="347529"/>
    <lineage>
        <taxon>Eukaryota</taxon>
        <taxon>Viridiplantae</taxon>
        <taxon>Streptophyta</taxon>
        <taxon>Embryophyta</taxon>
        <taxon>Tracheophyta</taxon>
        <taxon>Spermatophyta</taxon>
        <taxon>Magnoliopsida</taxon>
        <taxon>eudicotyledons</taxon>
        <taxon>Gunneridae</taxon>
        <taxon>Pentapetalae</taxon>
        <taxon>asterids</taxon>
        <taxon>campanulids</taxon>
        <taxon>Asterales</taxon>
        <taxon>Asteraceae</taxon>
        <taxon>Carduoideae</taxon>
        <taxon>Cardueae</taxon>
        <taxon>Centaureinae</taxon>
        <taxon>Centaurea</taxon>
    </lineage>
</organism>
<keyword evidence="2" id="KW-1185">Reference proteome</keyword>
<dbReference type="EMBL" id="JARYMX010000352">
    <property type="protein sequence ID" value="KAJ9535317.1"/>
    <property type="molecule type" value="Genomic_DNA"/>
</dbReference>
<name>A0AA38SLK1_9ASTR</name>
<dbReference type="AlphaFoldDB" id="A0AA38SLK1"/>
<evidence type="ECO:0000313" key="2">
    <source>
        <dbReference type="Proteomes" id="UP001172457"/>
    </source>
</evidence>
<proteinExistence type="predicted"/>